<organism evidence="1 3">
    <name type="scientific">Phytophthora fragariae</name>
    <dbReference type="NCBI Taxonomy" id="53985"/>
    <lineage>
        <taxon>Eukaryota</taxon>
        <taxon>Sar</taxon>
        <taxon>Stramenopiles</taxon>
        <taxon>Oomycota</taxon>
        <taxon>Peronosporomycetes</taxon>
        <taxon>Peronosporales</taxon>
        <taxon>Peronosporaceae</taxon>
        <taxon>Phytophthora</taxon>
    </lineage>
</organism>
<dbReference type="EMBL" id="QXGB01004049">
    <property type="protein sequence ID" value="KAE9167763.1"/>
    <property type="molecule type" value="Genomic_DNA"/>
</dbReference>
<dbReference type="Proteomes" id="UP000433483">
    <property type="component" value="Unassembled WGS sequence"/>
</dbReference>
<reference evidence="3 4" key="1">
    <citation type="submission" date="2018-08" db="EMBL/GenBank/DDBJ databases">
        <title>Genomic investigation of the strawberry pathogen Phytophthora fragariae indicates pathogenicity is determined by transcriptional variation in three key races.</title>
        <authorList>
            <person name="Adams T.M."/>
            <person name="Armitage A.D."/>
            <person name="Sobczyk M.K."/>
            <person name="Bates H.J."/>
            <person name="Dunwell J.M."/>
            <person name="Nellist C.F."/>
            <person name="Harrison R.J."/>
        </authorList>
    </citation>
    <scope>NUCLEOTIDE SEQUENCE [LARGE SCALE GENOMIC DNA]</scope>
    <source>
        <strain evidence="2 4">BC-1</strain>
        <strain evidence="1 3">NOV-27</strain>
    </source>
</reference>
<evidence type="ECO:0000313" key="4">
    <source>
        <dbReference type="Proteomes" id="UP000440367"/>
    </source>
</evidence>
<dbReference type="AlphaFoldDB" id="A0A6A3VMD4"/>
<dbReference type="Proteomes" id="UP000440367">
    <property type="component" value="Unassembled WGS sequence"/>
</dbReference>
<evidence type="ECO:0000313" key="2">
    <source>
        <dbReference type="EMBL" id="KAE9174270.1"/>
    </source>
</evidence>
<sequence>MHVCIYQNVAADKQLASVKRFNYSAICPQEILDTVAERNAAGVGIADSYLLAASSASFEHRPPNVFANRFFERNVILLVEVQINVWQPLIRFNREL</sequence>
<keyword evidence="3" id="KW-1185">Reference proteome</keyword>
<comment type="caution">
    <text evidence="1">The sequence shown here is derived from an EMBL/GenBank/DDBJ whole genome shotgun (WGS) entry which is preliminary data.</text>
</comment>
<evidence type="ECO:0000313" key="3">
    <source>
        <dbReference type="Proteomes" id="UP000433483"/>
    </source>
</evidence>
<proteinExistence type="predicted"/>
<accession>A0A6A3VMD4</accession>
<name>A0A6A3VMD4_9STRA</name>
<evidence type="ECO:0000313" key="1">
    <source>
        <dbReference type="EMBL" id="KAE9167763.1"/>
    </source>
</evidence>
<dbReference type="OrthoDB" id="130537at2759"/>
<gene>
    <name evidence="2" type="ORF">PF002_g29098</name>
    <name evidence="1" type="ORF">PF005_g28656</name>
</gene>
<protein>
    <submittedName>
        <fullName evidence="1">Uncharacterized protein</fullName>
    </submittedName>
</protein>
<dbReference type="EMBL" id="QXGD01003828">
    <property type="protein sequence ID" value="KAE9174270.1"/>
    <property type="molecule type" value="Genomic_DNA"/>
</dbReference>